<dbReference type="InterPro" id="IPR018958">
    <property type="entry name" value="Knr4/Smi1-like_dom"/>
</dbReference>
<evidence type="ECO:0000313" key="2">
    <source>
        <dbReference type="EMBL" id="MCL1125877.1"/>
    </source>
</evidence>
<evidence type="ECO:0000259" key="1">
    <source>
        <dbReference type="Pfam" id="PF09346"/>
    </source>
</evidence>
<dbReference type="Proteomes" id="UP001203423">
    <property type="component" value="Unassembled WGS sequence"/>
</dbReference>
<dbReference type="Pfam" id="PF09346">
    <property type="entry name" value="SMI1_KNR4"/>
    <property type="match status" value="1"/>
</dbReference>
<dbReference type="InterPro" id="IPR037883">
    <property type="entry name" value="Knr4/Smi1-like_sf"/>
</dbReference>
<sequence>MKNIEWGESNNPPYDNEACFHIESELGIIFPKSYLDLLRKWNGGYSDPSYQIKIEGNVPIDLDYYLREGFWDVSSIAGIWDSKGECSMLYLLDVAKEWGLPEKVIPLQGDGHTWVAFDYRGSNNAEPKVIFIESDENKSFILANNFNDFVGKLIPYADVYDYDGNIIYQP</sequence>
<dbReference type="SUPFAM" id="SSF160631">
    <property type="entry name" value="SMI1/KNR4-like"/>
    <property type="match status" value="1"/>
</dbReference>
<accession>A0ABT0LEX1</accession>
<dbReference type="RefSeq" id="WP_248941209.1">
    <property type="nucleotide sequence ID" value="NZ_JAKIKS010000064.1"/>
</dbReference>
<evidence type="ECO:0000313" key="3">
    <source>
        <dbReference type="Proteomes" id="UP001203423"/>
    </source>
</evidence>
<protein>
    <submittedName>
        <fullName evidence="2">SMI1/KNR4 family protein</fullName>
    </submittedName>
</protein>
<dbReference type="EMBL" id="JAKIKS010000064">
    <property type="protein sequence ID" value="MCL1125877.1"/>
    <property type="molecule type" value="Genomic_DNA"/>
</dbReference>
<name>A0ABT0LEX1_9GAMM</name>
<proteinExistence type="predicted"/>
<feature type="domain" description="Knr4/Smi1-like" evidence="1">
    <location>
        <begin position="19"/>
        <end position="150"/>
    </location>
</feature>
<reference evidence="2 3" key="1">
    <citation type="submission" date="2022-01" db="EMBL/GenBank/DDBJ databases">
        <title>Whole genome-based taxonomy of the Shewanellaceae.</title>
        <authorList>
            <person name="Martin-Rodriguez A.J."/>
        </authorList>
    </citation>
    <scope>NUCLEOTIDE SEQUENCE [LARGE SCALE GENOMIC DNA]</scope>
    <source>
        <strain evidence="2 3">DSM 17177</strain>
    </source>
</reference>
<gene>
    <name evidence="2" type="ORF">L2764_15710</name>
</gene>
<dbReference type="Gene3D" id="3.40.1580.10">
    <property type="entry name" value="SMI1/KNR4-like"/>
    <property type="match status" value="1"/>
</dbReference>
<organism evidence="2 3">
    <name type="scientific">Shewanella surugensis</name>
    <dbReference type="NCBI Taxonomy" id="212020"/>
    <lineage>
        <taxon>Bacteria</taxon>
        <taxon>Pseudomonadati</taxon>
        <taxon>Pseudomonadota</taxon>
        <taxon>Gammaproteobacteria</taxon>
        <taxon>Alteromonadales</taxon>
        <taxon>Shewanellaceae</taxon>
        <taxon>Shewanella</taxon>
    </lineage>
</organism>
<keyword evidence="3" id="KW-1185">Reference proteome</keyword>
<comment type="caution">
    <text evidence="2">The sequence shown here is derived from an EMBL/GenBank/DDBJ whole genome shotgun (WGS) entry which is preliminary data.</text>
</comment>